<sequence length="172" mass="19787">MQRLYWDAINIDSHKVFYTVNEQGLNFVSSPECGLSQVLNFYAQSFEYVHDHEVTDAYRKSFKRYLKGKTGEFVVDRDSFVNGTPQEEEVWQRIAAIPYGKTQSVAVLAAEAKVSQQVVLQALQASPVWLVLPLHRVTGRGTKQLNFRTNQAMQDYLLQIEQKPKAEFKELL</sequence>
<dbReference type="PANTHER" id="PTHR10815:SF12">
    <property type="entry name" value="METHYLATED-DNA--PROTEIN-CYSTEINE METHYLTRANSFERASE, INDUCIBLE"/>
    <property type="match status" value="1"/>
</dbReference>
<proteinExistence type="predicted"/>
<reference evidence="3 4" key="1">
    <citation type="journal article" date="2015" name="Genome Announc.">
        <title>Expanding the biotechnology potential of lactobacilli through comparative genomics of 213 strains and associated genera.</title>
        <authorList>
            <person name="Sun Z."/>
            <person name="Harris H.M."/>
            <person name="McCann A."/>
            <person name="Guo C."/>
            <person name="Argimon S."/>
            <person name="Zhang W."/>
            <person name="Yang X."/>
            <person name="Jeffery I.B."/>
            <person name="Cooney J.C."/>
            <person name="Kagawa T.F."/>
            <person name="Liu W."/>
            <person name="Song Y."/>
            <person name="Salvetti E."/>
            <person name="Wrobel A."/>
            <person name="Rasinkangas P."/>
            <person name="Parkhill J."/>
            <person name="Rea M.C."/>
            <person name="O'Sullivan O."/>
            <person name="Ritari J."/>
            <person name="Douillard F.P."/>
            <person name="Paul Ross R."/>
            <person name="Yang R."/>
            <person name="Briner A.E."/>
            <person name="Felis G.E."/>
            <person name="de Vos W.M."/>
            <person name="Barrangou R."/>
            <person name="Klaenhammer T.R."/>
            <person name="Caufield P.W."/>
            <person name="Cui Y."/>
            <person name="Zhang H."/>
            <person name="O'Toole P.W."/>
        </authorList>
    </citation>
    <scope>NUCLEOTIDE SEQUENCE [LARGE SCALE GENOMIC DNA]</scope>
    <source>
        <strain evidence="3 4">DSM 22689</strain>
    </source>
</reference>
<protein>
    <recommendedName>
        <fullName evidence="2">Methylated-DNA-[protein]-cysteine S-methyltransferase DNA binding domain-containing protein</fullName>
    </recommendedName>
</protein>
<dbReference type="Proteomes" id="UP000051586">
    <property type="component" value="Unassembled WGS sequence"/>
</dbReference>
<evidence type="ECO:0000313" key="3">
    <source>
        <dbReference type="EMBL" id="KRM92294.1"/>
    </source>
</evidence>
<dbReference type="PATRIC" id="fig|1423745.4.peg.450"/>
<dbReference type="InterPro" id="IPR036217">
    <property type="entry name" value="MethylDNA_cys_MeTrfase_DNAb"/>
</dbReference>
<name>A0A0R2CWQ9_9LACO</name>
<organism evidence="3 4">
    <name type="scientific">Fructilactobacillus florum DSM 22689 = JCM 16035</name>
    <dbReference type="NCBI Taxonomy" id="1423745"/>
    <lineage>
        <taxon>Bacteria</taxon>
        <taxon>Bacillati</taxon>
        <taxon>Bacillota</taxon>
        <taxon>Bacilli</taxon>
        <taxon>Lactobacillales</taxon>
        <taxon>Lactobacillaceae</taxon>
        <taxon>Fructilactobacillus</taxon>
    </lineage>
</organism>
<dbReference type="AlphaFoldDB" id="A0A0R2CWQ9"/>
<dbReference type="CDD" id="cd06445">
    <property type="entry name" value="ATase"/>
    <property type="match status" value="1"/>
</dbReference>
<gene>
    <name evidence="3" type="ORF">FC87_GL000425</name>
</gene>
<dbReference type="InterPro" id="IPR014048">
    <property type="entry name" value="MethylDNA_cys_MeTrfase_DNA-bd"/>
</dbReference>
<keyword evidence="1" id="KW-0227">DNA damage</keyword>
<dbReference type="EMBL" id="AYZI01000002">
    <property type="protein sequence ID" value="KRM92294.1"/>
    <property type="molecule type" value="Genomic_DNA"/>
</dbReference>
<evidence type="ECO:0000313" key="4">
    <source>
        <dbReference type="Proteomes" id="UP000051586"/>
    </source>
</evidence>
<dbReference type="Pfam" id="PF01035">
    <property type="entry name" value="DNA_binding_1"/>
    <property type="match status" value="1"/>
</dbReference>
<dbReference type="STRING" id="1423745.GCA_001311215_01013"/>
<feature type="domain" description="Methylated-DNA-[protein]-cysteine S-methyltransferase DNA binding" evidence="2">
    <location>
        <begin position="87"/>
        <end position="162"/>
    </location>
</feature>
<dbReference type="RefSeq" id="WP_009166991.1">
    <property type="nucleotide sequence ID" value="NZ_AYZI01000002.1"/>
</dbReference>
<evidence type="ECO:0000259" key="2">
    <source>
        <dbReference type="Pfam" id="PF01035"/>
    </source>
</evidence>
<accession>A0A0R2CWQ9</accession>
<dbReference type="Gene3D" id="1.10.10.10">
    <property type="entry name" value="Winged helix-like DNA-binding domain superfamily/Winged helix DNA-binding domain"/>
    <property type="match status" value="1"/>
</dbReference>
<dbReference type="InterPro" id="IPR036388">
    <property type="entry name" value="WH-like_DNA-bd_sf"/>
</dbReference>
<dbReference type="SUPFAM" id="SSF46767">
    <property type="entry name" value="Methylated DNA-protein cysteine methyltransferase, C-terminal domain"/>
    <property type="match status" value="1"/>
</dbReference>
<evidence type="ECO:0000256" key="1">
    <source>
        <dbReference type="ARBA" id="ARBA00022763"/>
    </source>
</evidence>
<dbReference type="GO" id="GO:0006281">
    <property type="term" value="P:DNA repair"/>
    <property type="evidence" value="ECO:0007669"/>
    <property type="project" value="InterPro"/>
</dbReference>
<dbReference type="PANTHER" id="PTHR10815">
    <property type="entry name" value="METHYLATED-DNA--PROTEIN-CYSTEINE METHYLTRANSFERASE"/>
    <property type="match status" value="1"/>
</dbReference>
<dbReference type="GO" id="GO:0003824">
    <property type="term" value="F:catalytic activity"/>
    <property type="evidence" value="ECO:0007669"/>
    <property type="project" value="InterPro"/>
</dbReference>
<comment type="caution">
    <text evidence="3">The sequence shown here is derived from an EMBL/GenBank/DDBJ whole genome shotgun (WGS) entry which is preliminary data.</text>
</comment>